<gene>
    <name evidence="1" type="ORF">ABH15_11900</name>
</gene>
<protein>
    <submittedName>
        <fullName evidence="1">Uncharacterized protein</fullName>
    </submittedName>
</protein>
<sequence length="62" mass="7096">MLSLSDGQETLLTTRGRVGRVRAQAYRISRGTGARIGNFLPEHSRRCPKRKAWYLPPLDQEQ</sequence>
<accession>A0A498H0P8</accession>
<dbReference type="Proteomes" id="UP000290932">
    <property type="component" value="Unassembled WGS sequence"/>
</dbReference>
<reference evidence="1 2" key="1">
    <citation type="journal article" date="2015" name="Int. J. Syst. Evol. Microbiol.">
        <title>Methanoculleus taiwanensis sp. nov., a methanogen isolated from deep marine sediment at the deformation front area near Taiwan.</title>
        <authorList>
            <person name="Weng C.Y."/>
            <person name="Chen S.C."/>
            <person name="Lai M.C."/>
            <person name="Wu S.Y."/>
            <person name="Lin S."/>
            <person name="Yang T.F."/>
            <person name="Chen P.C."/>
        </authorList>
    </citation>
    <scope>NUCLEOTIDE SEQUENCE [LARGE SCALE GENOMIC DNA]</scope>
    <source>
        <strain evidence="1 2">CYW4</strain>
    </source>
</reference>
<proteinExistence type="predicted"/>
<comment type="caution">
    <text evidence="1">The sequence shown here is derived from an EMBL/GenBank/DDBJ whole genome shotgun (WGS) entry which is preliminary data.</text>
</comment>
<name>A0A498H0P8_9EURY</name>
<dbReference type="EMBL" id="LHQS01000003">
    <property type="protein sequence ID" value="RXE55436.1"/>
    <property type="molecule type" value="Genomic_DNA"/>
</dbReference>
<evidence type="ECO:0000313" key="2">
    <source>
        <dbReference type="Proteomes" id="UP000290932"/>
    </source>
</evidence>
<dbReference type="AlphaFoldDB" id="A0A498H0P8"/>
<keyword evidence="2" id="KW-1185">Reference proteome</keyword>
<organism evidence="1 2">
    <name type="scientific">Methanoculleus taiwanensis</name>
    <dbReference type="NCBI Taxonomy" id="1550565"/>
    <lineage>
        <taxon>Archaea</taxon>
        <taxon>Methanobacteriati</taxon>
        <taxon>Methanobacteriota</taxon>
        <taxon>Stenosarchaea group</taxon>
        <taxon>Methanomicrobia</taxon>
        <taxon>Methanomicrobiales</taxon>
        <taxon>Methanomicrobiaceae</taxon>
        <taxon>Methanoculleus</taxon>
    </lineage>
</organism>
<evidence type="ECO:0000313" key="1">
    <source>
        <dbReference type="EMBL" id="RXE55436.1"/>
    </source>
</evidence>